<reference evidence="18 19" key="1">
    <citation type="journal article" date="2019" name="Nat. Microbiol.">
        <title>Mediterranean grassland soil C-N compound turnover is dependent on rainfall and depth, and is mediated by genomically divergent microorganisms.</title>
        <authorList>
            <person name="Diamond S."/>
            <person name="Andeer P.F."/>
            <person name="Li Z."/>
            <person name="Crits-Christoph A."/>
            <person name="Burstein D."/>
            <person name="Anantharaman K."/>
            <person name="Lane K.R."/>
            <person name="Thomas B.C."/>
            <person name="Pan C."/>
            <person name="Northen T.R."/>
            <person name="Banfield J.F."/>
        </authorList>
    </citation>
    <scope>NUCLEOTIDE SEQUENCE [LARGE SCALE GENOMIC DNA]</scope>
    <source>
        <strain evidence="18">WS_3</strain>
    </source>
</reference>
<dbReference type="InterPro" id="IPR014016">
    <property type="entry name" value="UvrD-like_ATP-bd"/>
</dbReference>
<dbReference type="GO" id="GO:0005524">
    <property type="term" value="F:ATP binding"/>
    <property type="evidence" value="ECO:0007669"/>
    <property type="project" value="UniProtKB-UniRule"/>
</dbReference>
<dbReference type="Gene3D" id="1.10.486.10">
    <property type="entry name" value="PCRA, domain 4"/>
    <property type="match status" value="1"/>
</dbReference>
<dbReference type="InterPro" id="IPR011604">
    <property type="entry name" value="PDDEXK-like_dom_sf"/>
</dbReference>
<dbReference type="InterPro" id="IPR000212">
    <property type="entry name" value="DNA_helicase_UvrD/REP"/>
</dbReference>
<dbReference type="GO" id="GO:0003677">
    <property type="term" value="F:DNA binding"/>
    <property type="evidence" value="ECO:0007669"/>
    <property type="project" value="UniProtKB-KW"/>
</dbReference>
<accession>A0A538SAM4</accession>
<keyword evidence="6" id="KW-0269">Exonuclease</keyword>
<evidence type="ECO:0000256" key="7">
    <source>
        <dbReference type="ARBA" id="ARBA00022840"/>
    </source>
</evidence>
<dbReference type="GO" id="GO:0004527">
    <property type="term" value="F:exonuclease activity"/>
    <property type="evidence" value="ECO:0007669"/>
    <property type="project" value="UniProtKB-KW"/>
</dbReference>
<protein>
    <recommendedName>
        <fullName evidence="12">DNA 3'-5' helicase</fullName>
        <ecNumber evidence="12">5.6.2.4</ecNumber>
    </recommendedName>
</protein>
<evidence type="ECO:0000256" key="10">
    <source>
        <dbReference type="ARBA" id="ARBA00023235"/>
    </source>
</evidence>
<dbReference type="PANTHER" id="PTHR11070">
    <property type="entry name" value="UVRD / RECB / PCRA DNA HELICASE FAMILY MEMBER"/>
    <property type="match status" value="1"/>
</dbReference>
<dbReference type="InterPro" id="IPR038726">
    <property type="entry name" value="PDDEXK_AddAB-type"/>
</dbReference>
<gene>
    <name evidence="18" type="ORF">E6K73_12095</name>
</gene>
<evidence type="ECO:0000256" key="6">
    <source>
        <dbReference type="ARBA" id="ARBA00022839"/>
    </source>
</evidence>
<dbReference type="AlphaFoldDB" id="A0A538SAM4"/>
<comment type="catalytic activity">
    <reaction evidence="13">
        <text>ATP + H2O = ADP + phosphate + H(+)</text>
        <dbReference type="Rhea" id="RHEA:13065"/>
        <dbReference type="ChEBI" id="CHEBI:15377"/>
        <dbReference type="ChEBI" id="CHEBI:15378"/>
        <dbReference type="ChEBI" id="CHEBI:30616"/>
        <dbReference type="ChEBI" id="CHEBI:43474"/>
        <dbReference type="ChEBI" id="CHEBI:456216"/>
        <dbReference type="EC" id="5.6.2.4"/>
    </reaction>
</comment>
<dbReference type="PROSITE" id="PS51217">
    <property type="entry name" value="UVRD_HELICASE_CTER"/>
    <property type="match status" value="1"/>
</dbReference>
<dbReference type="InterPro" id="IPR027417">
    <property type="entry name" value="P-loop_NTPase"/>
</dbReference>
<evidence type="ECO:0000256" key="1">
    <source>
        <dbReference type="ARBA" id="ARBA00022722"/>
    </source>
</evidence>
<keyword evidence="7 14" id="KW-0067">ATP-binding</keyword>
<evidence type="ECO:0000256" key="2">
    <source>
        <dbReference type="ARBA" id="ARBA00022741"/>
    </source>
</evidence>
<dbReference type="Pfam" id="PF00580">
    <property type="entry name" value="UvrD-helicase"/>
    <property type="match status" value="1"/>
</dbReference>
<comment type="caution">
    <text evidence="18">The sequence shown here is derived from an EMBL/GenBank/DDBJ whole genome shotgun (WGS) entry which is preliminary data.</text>
</comment>
<dbReference type="Proteomes" id="UP000320184">
    <property type="component" value="Unassembled WGS sequence"/>
</dbReference>
<feature type="non-terminal residue" evidence="18">
    <location>
        <position position="1"/>
    </location>
</feature>
<evidence type="ECO:0000256" key="12">
    <source>
        <dbReference type="ARBA" id="ARBA00034808"/>
    </source>
</evidence>
<comment type="catalytic activity">
    <reaction evidence="11">
        <text>Couples ATP hydrolysis with the unwinding of duplex DNA by translocating in the 3'-5' direction.</text>
        <dbReference type="EC" id="5.6.2.4"/>
    </reaction>
</comment>
<feature type="domain" description="UvrD-like helicase C-terminal" evidence="17">
    <location>
        <begin position="88"/>
        <end position="369"/>
    </location>
</feature>
<evidence type="ECO:0000256" key="4">
    <source>
        <dbReference type="ARBA" id="ARBA00022801"/>
    </source>
</evidence>
<dbReference type="SUPFAM" id="SSF52540">
    <property type="entry name" value="P-loop containing nucleoside triphosphate hydrolases"/>
    <property type="match status" value="1"/>
</dbReference>
<keyword evidence="8" id="KW-0238">DNA-binding</keyword>
<evidence type="ECO:0000256" key="13">
    <source>
        <dbReference type="ARBA" id="ARBA00048988"/>
    </source>
</evidence>
<proteinExistence type="predicted"/>
<sequence>EREYQERFRYILVDEFQDTNHVQFQLVKLLAGKRRNLTVVGDDDQSIYRFRGARVENLIGFLDHFPEAKVQLLTGNYRSGQRILDAAHRLIQFNNPARLEAERGFDKRLRSRRGLEGAIEHRVYRTASDEADGVAAAISEGLAAGRDPGDFAILARAHNHLDPFASSLKQRGIRFRRIGTRGLYSRPEIQLCLNVLRTLADPDDGAAAYMALGDPLFGADPVDLARLGAGARRLNRGVLALAESQAGDPSSKLQPASREAIRRFLELHRRLAASALRRPTSEVLYEFVTESGLLGELAGEDSLEAVDQVQNLNRLFGIISRIGPLLRQDRVAQLIGHLDLLIEMGDDPAVAADIDENSVHLLTVHNAKGLEFPVVFLVQLAERRFPQPRRPEPLPLPPELRSAPGDEKLDHDREERRLFYVGMTRARDRLVLTHAPDYGGRREHKPSRFVVECLDLPPEPKRAAAASPLESIARYAPAAEIAPPELATAGRPLGDDQPLTVSHGQIDDFLTCPLKYRFAHVAQVPLQSNPAVMYGIAMHHAIRIYHQHRMKGLPITAEDVIAAFEGAWSSEGFYSREHEEQRLDQGRRAIRRFVEREQAARTVPLAVEKEFKFRLGATTVVGRWDRIDETREGVVLVDYKTSEVADSQKADERALKSLKEEQLGLYALAYSEMYGVTPARVELEFVEAGIHGRAAVTPKHLARARARVEEAAAGIRSGNFPPDPDQRKCGYCPYARICIHSAARGGE</sequence>
<evidence type="ECO:0000256" key="14">
    <source>
        <dbReference type="PROSITE-ProRule" id="PRU00560"/>
    </source>
</evidence>
<dbReference type="GO" id="GO:0043138">
    <property type="term" value="F:3'-5' DNA helicase activity"/>
    <property type="evidence" value="ECO:0007669"/>
    <property type="project" value="UniProtKB-EC"/>
</dbReference>
<feature type="region of interest" description="Disordered" evidence="15">
    <location>
        <begin position="387"/>
        <end position="409"/>
    </location>
</feature>
<evidence type="ECO:0000256" key="9">
    <source>
        <dbReference type="ARBA" id="ARBA00023204"/>
    </source>
</evidence>
<dbReference type="InterPro" id="IPR014017">
    <property type="entry name" value="DNA_helicase_UvrD-like_C"/>
</dbReference>
<keyword evidence="9" id="KW-0234">DNA repair</keyword>
<dbReference type="Pfam" id="PF12705">
    <property type="entry name" value="PDDEXK_1"/>
    <property type="match status" value="1"/>
</dbReference>
<evidence type="ECO:0000256" key="11">
    <source>
        <dbReference type="ARBA" id="ARBA00034617"/>
    </source>
</evidence>
<dbReference type="PROSITE" id="PS51198">
    <property type="entry name" value="UVRD_HELICASE_ATP_BIND"/>
    <property type="match status" value="1"/>
</dbReference>
<dbReference type="EMBL" id="VBOT01000142">
    <property type="protein sequence ID" value="TMQ48407.1"/>
    <property type="molecule type" value="Genomic_DNA"/>
</dbReference>
<comment type="caution">
    <text evidence="14">Lacks conserved residue(s) required for the propagation of feature annotation.</text>
</comment>
<keyword evidence="3" id="KW-0227">DNA damage</keyword>
<evidence type="ECO:0000256" key="8">
    <source>
        <dbReference type="ARBA" id="ARBA00023125"/>
    </source>
</evidence>
<evidence type="ECO:0000313" key="19">
    <source>
        <dbReference type="Proteomes" id="UP000320184"/>
    </source>
</evidence>
<evidence type="ECO:0000256" key="15">
    <source>
        <dbReference type="SAM" id="MobiDB-lite"/>
    </source>
</evidence>
<name>A0A538SAM4_UNCEI</name>
<keyword evidence="10" id="KW-0413">Isomerase</keyword>
<dbReference type="Pfam" id="PF13361">
    <property type="entry name" value="UvrD_C"/>
    <property type="match status" value="2"/>
</dbReference>
<feature type="domain" description="UvrD-like helicase ATP-binding" evidence="16">
    <location>
        <begin position="1"/>
        <end position="80"/>
    </location>
</feature>
<dbReference type="Gene3D" id="3.90.320.10">
    <property type="match status" value="1"/>
</dbReference>
<dbReference type="GO" id="GO:0000725">
    <property type="term" value="P:recombinational repair"/>
    <property type="evidence" value="ECO:0007669"/>
    <property type="project" value="TreeGrafter"/>
</dbReference>
<evidence type="ECO:0000259" key="16">
    <source>
        <dbReference type="PROSITE" id="PS51198"/>
    </source>
</evidence>
<dbReference type="CDD" id="cd17932">
    <property type="entry name" value="DEXQc_UvrD"/>
    <property type="match status" value="1"/>
</dbReference>
<keyword evidence="1" id="KW-0540">Nuclease</keyword>
<dbReference type="EC" id="5.6.2.4" evidence="12"/>
<keyword evidence="5 14" id="KW-0347">Helicase</keyword>
<dbReference type="PANTHER" id="PTHR11070:SF2">
    <property type="entry name" value="ATP-DEPENDENT DNA HELICASE SRS2"/>
    <property type="match status" value="1"/>
</dbReference>
<evidence type="ECO:0000256" key="5">
    <source>
        <dbReference type="ARBA" id="ARBA00022806"/>
    </source>
</evidence>
<evidence type="ECO:0000313" key="18">
    <source>
        <dbReference type="EMBL" id="TMQ48407.1"/>
    </source>
</evidence>
<organism evidence="18 19">
    <name type="scientific">Eiseniibacteriota bacterium</name>
    <dbReference type="NCBI Taxonomy" id="2212470"/>
    <lineage>
        <taxon>Bacteria</taxon>
        <taxon>Candidatus Eiseniibacteriota</taxon>
    </lineage>
</organism>
<keyword evidence="2 14" id="KW-0547">Nucleotide-binding</keyword>
<evidence type="ECO:0000256" key="3">
    <source>
        <dbReference type="ARBA" id="ARBA00022763"/>
    </source>
</evidence>
<evidence type="ECO:0000259" key="17">
    <source>
        <dbReference type="PROSITE" id="PS51217"/>
    </source>
</evidence>
<dbReference type="Gene3D" id="3.40.50.300">
    <property type="entry name" value="P-loop containing nucleotide triphosphate hydrolases"/>
    <property type="match status" value="2"/>
</dbReference>
<keyword evidence="4 14" id="KW-0378">Hydrolase</keyword>